<feature type="compositionally biased region" description="Basic and acidic residues" evidence="1">
    <location>
        <begin position="234"/>
        <end position="252"/>
    </location>
</feature>
<evidence type="ECO:0000256" key="1">
    <source>
        <dbReference type="SAM" id="MobiDB-lite"/>
    </source>
</evidence>
<comment type="caution">
    <text evidence="2">The sequence shown here is derived from an EMBL/GenBank/DDBJ whole genome shotgun (WGS) entry which is preliminary data.</text>
</comment>
<proteinExistence type="predicted"/>
<dbReference type="AlphaFoldDB" id="A0AAD7HZF0"/>
<dbReference type="EMBL" id="JARJLG010000185">
    <property type="protein sequence ID" value="KAJ7731162.1"/>
    <property type="molecule type" value="Genomic_DNA"/>
</dbReference>
<accession>A0AAD7HZF0</accession>
<feature type="region of interest" description="Disordered" evidence="1">
    <location>
        <begin position="55"/>
        <end position="91"/>
    </location>
</feature>
<reference evidence="2" key="1">
    <citation type="submission" date="2023-03" db="EMBL/GenBank/DDBJ databases">
        <title>Massive genome expansion in bonnet fungi (Mycena s.s.) driven by repeated elements and novel gene families across ecological guilds.</title>
        <authorList>
            <consortium name="Lawrence Berkeley National Laboratory"/>
            <person name="Harder C.B."/>
            <person name="Miyauchi S."/>
            <person name="Viragh M."/>
            <person name="Kuo A."/>
            <person name="Thoen E."/>
            <person name="Andreopoulos B."/>
            <person name="Lu D."/>
            <person name="Skrede I."/>
            <person name="Drula E."/>
            <person name="Henrissat B."/>
            <person name="Morin E."/>
            <person name="Kohler A."/>
            <person name="Barry K."/>
            <person name="LaButti K."/>
            <person name="Morin E."/>
            <person name="Salamov A."/>
            <person name="Lipzen A."/>
            <person name="Mereny Z."/>
            <person name="Hegedus B."/>
            <person name="Baldrian P."/>
            <person name="Stursova M."/>
            <person name="Weitz H."/>
            <person name="Taylor A."/>
            <person name="Grigoriev I.V."/>
            <person name="Nagy L.G."/>
            <person name="Martin F."/>
            <person name="Kauserud H."/>
        </authorList>
    </citation>
    <scope>NUCLEOTIDE SEQUENCE</scope>
    <source>
        <strain evidence="2">CBHHK188m</strain>
    </source>
</reference>
<organism evidence="2 3">
    <name type="scientific">Mycena maculata</name>
    <dbReference type="NCBI Taxonomy" id="230809"/>
    <lineage>
        <taxon>Eukaryota</taxon>
        <taxon>Fungi</taxon>
        <taxon>Dikarya</taxon>
        <taxon>Basidiomycota</taxon>
        <taxon>Agaricomycotina</taxon>
        <taxon>Agaricomycetes</taxon>
        <taxon>Agaricomycetidae</taxon>
        <taxon>Agaricales</taxon>
        <taxon>Marasmiineae</taxon>
        <taxon>Mycenaceae</taxon>
        <taxon>Mycena</taxon>
    </lineage>
</organism>
<evidence type="ECO:0000313" key="3">
    <source>
        <dbReference type="Proteomes" id="UP001215280"/>
    </source>
</evidence>
<feature type="region of interest" description="Disordered" evidence="1">
    <location>
        <begin position="234"/>
        <end position="295"/>
    </location>
</feature>
<protein>
    <submittedName>
        <fullName evidence="2">Uncharacterized protein</fullName>
    </submittedName>
</protein>
<name>A0AAD7HZF0_9AGAR</name>
<dbReference type="Proteomes" id="UP001215280">
    <property type="component" value="Unassembled WGS sequence"/>
</dbReference>
<gene>
    <name evidence="2" type="ORF">DFH07DRAFT_847816</name>
</gene>
<evidence type="ECO:0000313" key="2">
    <source>
        <dbReference type="EMBL" id="KAJ7731162.1"/>
    </source>
</evidence>
<keyword evidence="3" id="KW-1185">Reference proteome</keyword>
<sequence length="295" mass="33391">MALPWAARVAHDKAAVREGLKIVRKVIARDAVKSGLTTTEIYKLALKENAAPTFARTLPTEEDDSPKETQYGKAGRRRIPPPEPPHPRHPVRSISFLKHKLLPIIEGERHVRHLRETRMVFHSVPSMKPREARGGKQQQAAAPKAAVPVEATVWLWRAMRPPKQAAKPPAPRPPIVYDYSHMKASKRKAHRAREELAAKRAVLHERREKLRSEARWKVDSVQRAERRAEARARHEAAEKAGLVEKERRRAAWEARNPQMARALAKNRAEVDKTAAPVKPSTSAKRVAPVKKRRAA</sequence>